<proteinExistence type="predicted"/>
<evidence type="ECO:0000313" key="3">
    <source>
        <dbReference type="EMBL" id="VDL59788.1"/>
    </source>
</evidence>
<dbReference type="PROSITE" id="PS50297">
    <property type="entry name" value="ANK_REP_REGION"/>
    <property type="match status" value="1"/>
</dbReference>
<dbReference type="Proteomes" id="UP000274504">
    <property type="component" value="Unassembled WGS sequence"/>
</dbReference>
<dbReference type="STRING" id="6216.A0A0R3SQU1"/>
<protein>
    <submittedName>
        <fullName evidence="5">ANK_REP_REGION domain-containing protein</fullName>
    </submittedName>
</protein>
<dbReference type="SUPFAM" id="SSF48403">
    <property type="entry name" value="Ankyrin repeat"/>
    <property type="match status" value="1"/>
</dbReference>
<organism evidence="5">
    <name type="scientific">Hymenolepis diminuta</name>
    <name type="common">Rat tapeworm</name>
    <dbReference type="NCBI Taxonomy" id="6216"/>
    <lineage>
        <taxon>Eukaryota</taxon>
        <taxon>Metazoa</taxon>
        <taxon>Spiralia</taxon>
        <taxon>Lophotrochozoa</taxon>
        <taxon>Platyhelminthes</taxon>
        <taxon>Cestoda</taxon>
        <taxon>Eucestoda</taxon>
        <taxon>Cyclophyllidea</taxon>
        <taxon>Hymenolepididae</taxon>
        <taxon>Hymenolepis</taxon>
    </lineage>
</organism>
<dbReference type="Pfam" id="PF12796">
    <property type="entry name" value="Ank_2"/>
    <property type="match status" value="1"/>
</dbReference>
<feature type="region of interest" description="Disordered" evidence="2">
    <location>
        <begin position="188"/>
        <end position="222"/>
    </location>
</feature>
<feature type="repeat" description="ANK" evidence="1">
    <location>
        <begin position="97"/>
        <end position="129"/>
    </location>
</feature>
<accession>A0A0R3SQU1</accession>
<sequence>MDSTQFDRLNNPELNELHALINDNDLLKLSETYTNPDFEYESNGPISVVVKRLFKAAEENDIYYIKTVFTNSLETDCKFIIKEPAVLHFDVNLADTNGITALYLASVNQNADAVQLLLSLGANPNPLTSDGTTCLTHCVLAYLERQSNGVSQGTHFMKLRDENGNIGLWNRAELEWSLNFPRQEDCDFTETSAEMEDHDESEDIDEEGYVETQMPEEFKMQQ</sequence>
<feature type="compositionally biased region" description="Acidic residues" evidence="2">
    <location>
        <begin position="193"/>
        <end position="209"/>
    </location>
</feature>
<evidence type="ECO:0000256" key="1">
    <source>
        <dbReference type="PROSITE-ProRule" id="PRU00023"/>
    </source>
</evidence>
<dbReference type="Gene3D" id="1.25.40.20">
    <property type="entry name" value="Ankyrin repeat-containing domain"/>
    <property type="match status" value="1"/>
</dbReference>
<evidence type="ECO:0000256" key="2">
    <source>
        <dbReference type="SAM" id="MobiDB-lite"/>
    </source>
</evidence>
<dbReference type="InterPro" id="IPR036770">
    <property type="entry name" value="Ankyrin_rpt-contain_sf"/>
</dbReference>
<dbReference type="WBParaSite" id="HDID_0000747201-mRNA-1">
    <property type="protein sequence ID" value="HDID_0000747201-mRNA-1"/>
    <property type="gene ID" value="HDID_0000747201"/>
</dbReference>
<name>A0A0R3SQU1_HYMDI</name>
<dbReference type="InterPro" id="IPR002110">
    <property type="entry name" value="Ankyrin_rpt"/>
</dbReference>
<evidence type="ECO:0000313" key="4">
    <source>
        <dbReference type="Proteomes" id="UP000274504"/>
    </source>
</evidence>
<dbReference type="EMBL" id="UYSG01010938">
    <property type="protein sequence ID" value="VDL59788.1"/>
    <property type="molecule type" value="Genomic_DNA"/>
</dbReference>
<dbReference type="PROSITE" id="PS50088">
    <property type="entry name" value="ANK_REPEAT"/>
    <property type="match status" value="1"/>
</dbReference>
<gene>
    <name evidence="3" type="ORF">HDID_LOCUS7470</name>
</gene>
<reference evidence="3 4" key="2">
    <citation type="submission" date="2018-11" db="EMBL/GenBank/DDBJ databases">
        <authorList>
            <consortium name="Pathogen Informatics"/>
        </authorList>
    </citation>
    <scope>NUCLEOTIDE SEQUENCE [LARGE SCALE GENOMIC DNA]</scope>
</reference>
<keyword evidence="1" id="KW-0040">ANK repeat</keyword>
<evidence type="ECO:0000313" key="5">
    <source>
        <dbReference type="WBParaSite" id="HDID_0000747201-mRNA-1"/>
    </source>
</evidence>
<dbReference type="AlphaFoldDB" id="A0A0R3SQU1"/>
<dbReference type="OrthoDB" id="341259at2759"/>
<reference evidence="5" key="1">
    <citation type="submission" date="2017-02" db="UniProtKB">
        <authorList>
            <consortium name="WormBaseParasite"/>
        </authorList>
    </citation>
    <scope>IDENTIFICATION</scope>
</reference>
<dbReference type="SMART" id="SM00248">
    <property type="entry name" value="ANK"/>
    <property type="match status" value="1"/>
</dbReference>